<evidence type="ECO:0000256" key="6">
    <source>
        <dbReference type="SAM" id="MobiDB-lite"/>
    </source>
</evidence>
<dbReference type="PANTHER" id="PTHR35534">
    <property type="entry name" value="50S RIBOSOMAL PROTEIN L32"/>
    <property type="match status" value="1"/>
</dbReference>
<dbReference type="GO" id="GO:0015934">
    <property type="term" value="C:large ribosomal subunit"/>
    <property type="evidence" value="ECO:0007669"/>
    <property type="project" value="InterPro"/>
</dbReference>
<proteinExistence type="inferred from homology"/>
<dbReference type="AlphaFoldDB" id="A0A1F4ZEA0"/>
<dbReference type="GO" id="GO:0006412">
    <property type="term" value="P:translation"/>
    <property type="evidence" value="ECO:0007669"/>
    <property type="project" value="UniProtKB-UniRule"/>
</dbReference>
<dbReference type="InterPro" id="IPR002677">
    <property type="entry name" value="Ribosomal_bL32"/>
</dbReference>
<feature type="region of interest" description="Disordered" evidence="6">
    <location>
        <begin position="1"/>
        <end position="20"/>
    </location>
</feature>
<dbReference type="HAMAP" id="MF_00340">
    <property type="entry name" value="Ribosomal_bL32"/>
    <property type="match status" value="1"/>
</dbReference>
<dbReference type="SUPFAM" id="SSF57829">
    <property type="entry name" value="Zn-binding ribosomal proteins"/>
    <property type="match status" value="1"/>
</dbReference>
<organism evidence="7 8">
    <name type="scientific">Candidatus Amesbacteria bacterium RIFCSPLOWO2_01_FULL_48_25</name>
    <dbReference type="NCBI Taxonomy" id="1797259"/>
    <lineage>
        <taxon>Bacteria</taxon>
        <taxon>Candidatus Amesiibacteriota</taxon>
    </lineage>
</organism>
<evidence type="ECO:0000313" key="8">
    <source>
        <dbReference type="Proteomes" id="UP000177080"/>
    </source>
</evidence>
<gene>
    <name evidence="5" type="primary">rpmF</name>
    <name evidence="7" type="ORF">A2989_03775</name>
</gene>
<accession>A0A1F4ZEA0</accession>
<reference evidence="7 8" key="1">
    <citation type="journal article" date="2016" name="Nat. Commun.">
        <title>Thousands of microbial genomes shed light on interconnected biogeochemical processes in an aquifer system.</title>
        <authorList>
            <person name="Anantharaman K."/>
            <person name="Brown C.T."/>
            <person name="Hug L.A."/>
            <person name="Sharon I."/>
            <person name="Castelle C.J."/>
            <person name="Probst A.J."/>
            <person name="Thomas B.C."/>
            <person name="Singh A."/>
            <person name="Wilkins M.J."/>
            <person name="Karaoz U."/>
            <person name="Brodie E.L."/>
            <person name="Williams K.H."/>
            <person name="Hubbard S.S."/>
            <person name="Banfield J.F."/>
        </authorList>
    </citation>
    <scope>NUCLEOTIDE SEQUENCE [LARGE SCALE GENOMIC DNA]</scope>
</reference>
<evidence type="ECO:0000256" key="1">
    <source>
        <dbReference type="ARBA" id="ARBA00008560"/>
    </source>
</evidence>
<name>A0A1F4ZEA0_9BACT</name>
<dbReference type="NCBIfam" id="TIGR01031">
    <property type="entry name" value="rpmF_bact"/>
    <property type="match status" value="1"/>
</dbReference>
<dbReference type="PANTHER" id="PTHR35534:SF1">
    <property type="entry name" value="LARGE RIBOSOMAL SUBUNIT PROTEIN BL32"/>
    <property type="match status" value="1"/>
</dbReference>
<comment type="similarity">
    <text evidence="1 5">Belongs to the bacterial ribosomal protein bL32 family.</text>
</comment>
<evidence type="ECO:0000256" key="5">
    <source>
        <dbReference type="HAMAP-Rule" id="MF_00340"/>
    </source>
</evidence>
<evidence type="ECO:0000256" key="3">
    <source>
        <dbReference type="ARBA" id="ARBA00023274"/>
    </source>
</evidence>
<dbReference type="Proteomes" id="UP000177080">
    <property type="component" value="Unassembled WGS sequence"/>
</dbReference>
<keyword evidence="3 5" id="KW-0687">Ribonucleoprotein</keyword>
<dbReference type="InterPro" id="IPR011332">
    <property type="entry name" value="Ribosomal_zn-bd"/>
</dbReference>
<keyword evidence="2 5" id="KW-0689">Ribosomal protein</keyword>
<dbReference type="GO" id="GO:0003735">
    <property type="term" value="F:structural constituent of ribosome"/>
    <property type="evidence" value="ECO:0007669"/>
    <property type="project" value="InterPro"/>
</dbReference>
<dbReference type="Pfam" id="PF01783">
    <property type="entry name" value="Ribosomal_L32p"/>
    <property type="match status" value="1"/>
</dbReference>
<evidence type="ECO:0000256" key="4">
    <source>
        <dbReference type="ARBA" id="ARBA00035178"/>
    </source>
</evidence>
<dbReference type="STRING" id="1797259.A2989_03775"/>
<sequence>MTPLPKRRWSTHRQGKRRATHKISIPALVPCSNCHQPTRPHRVCSHCGYYHGRDMRS</sequence>
<dbReference type="InterPro" id="IPR044957">
    <property type="entry name" value="Ribosomal_bL32_bact"/>
</dbReference>
<evidence type="ECO:0000313" key="7">
    <source>
        <dbReference type="EMBL" id="OGD03774.1"/>
    </source>
</evidence>
<evidence type="ECO:0000256" key="2">
    <source>
        <dbReference type="ARBA" id="ARBA00022980"/>
    </source>
</evidence>
<comment type="caution">
    <text evidence="7">The sequence shown here is derived from an EMBL/GenBank/DDBJ whole genome shotgun (WGS) entry which is preliminary data.</text>
</comment>
<protein>
    <recommendedName>
        <fullName evidence="4 5">Large ribosomal subunit protein bL32</fullName>
    </recommendedName>
</protein>
<dbReference type="EMBL" id="MEXN01000005">
    <property type="protein sequence ID" value="OGD03774.1"/>
    <property type="molecule type" value="Genomic_DNA"/>
</dbReference>